<dbReference type="AlphaFoldDB" id="A0A964T5R5"/>
<gene>
    <name evidence="1" type="ORF">E4O86_15030</name>
</gene>
<proteinExistence type="predicted"/>
<dbReference type="InterPro" id="IPR024997">
    <property type="entry name" value="DUF3892"/>
</dbReference>
<name>A0A964T5R5_9HYPH</name>
<sequence>MAARHQIQCVRKTDRYNPWERITHVGGVNADRARWLLTQPDAIVGIESGKWSFFVSAGGREVNVIVRTSRFGNKYLTTEADGEQPDNLLSLPECP</sequence>
<dbReference type="Pfam" id="PF13031">
    <property type="entry name" value="DUF3892"/>
    <property type="match status" value="1"/>
</dbReference>
<accession>A0A964T5R5</accession>
<protein>
    <submittedName>
        <fullName evidence="1">DUF3892 domain-containing protein</fullName>
    </submittedName>
</protein>
<dbReference type="OrthoDB" id="826539at2"/>
<dbReference type="Proteomes" id="UP000773614">
    <property type="component" value="Unassembled WGS sequence"/>
</dbReference>
<organism evidence="1 2">
    <name type="scientific">Propylenella binzhouense</name>
    <dbReference type="NCBI Taxonomy" id="2555902"/>
    <lineage>
        <taxon>Bacteria</taxon>
        <taxon>Pseudomonadati</taxon>
        <taxon>Pseudomonadota</taxon>
        <taxon>Alphaproteobacteria</taxon>
        <taxon>Hyphomicrobiales</taxon>
        <taxon>Propylenellaceae</taxon>
        <taxon>Propylenella</taxon>
    </lineage>
</organism>
<reference evidence="1" key="1">
    <citation type="submission" date="2019-03" db="EMBL/GenBank/DDBJ databases">
        <title>Afifella sp. nov., isolated from activated sludge.</title>
        <authorList>
            <person name="Li Q."/>
            <person name="Liu Y."/>
        </authorList>
    </citation>
    <scope>NUCLEOTIDE SEQUENCE</scope>
    <source>
        <strain evidence="1">L72</strain>
    </source>
</reference>
<comment type="caution">
    <text evidence="1">The sequence shown here is derived from an EMBL/GenBank/DDBJ whole genome shotgun (WGS) entry which is preliminary data.</text>
</comment>
<evidence type="ECO:0000313" key="2">
    <source>
        <dbReference type="Proteomes" id="UP000773614"/>
    </source>
</evidence>
<dbReference type="RefSeq" id="WP_161141375.1">
    <property type="nucleotide sequence ID" value="NZ_SPKJ01000057.1"/>
</dbReference>
<keyword evidence="2" id="KW-1185">Reference proteome</keyword>
<dbReference type="EMBL" id="SPKJ01000057">
    <property type="protein sequence ID" value="MYZ49028.1"/>
    <property type="molecule type" value="Genomic_DNA"/>
</dbReference>
<evidence type="ECO:0000313" key="1">
    <source>
        <dbReference type="EMBL" id="MYZ49028.1"/>
    </source>
</evidence>